<dbReference type="EMBL" id="JASCZI010090667">
    <property type="protein sequence ID" value="MED6144525.1"/>
    <property type="molecule type" value="Genomic_DNA"/>
</dbReference>
<sequence length="224" mass="25899">MKRIRRRSRKSPPLKPEEEKEKKERVLLSARASSLCHFPTLFKSSDMFHSLVYAMPCVKQIARVVDEDPADDPNNTHSVHVSDSDSDGVADVPREYSIGFSDSVLLHWVKLSDNKAIFINHPIPKKPYLEPPSSGLLLSMDKTMKPDFNSEDCMVLDDFVEKHSFHLGHTLLQCRLKRDEFPWTSWKFEAPTQIKQKCGINGYLQYYLRTFCRGWREEADVALN</sequence>
<evidence type="ECO:0000313" key="2">
    <source>
        <dbReference type="EMBL" id="MED6144525.1"/>
    </source>
</evidence>
<proteinExistence type="predicted"/>
<reference evidence="2 3" key="1">
    <citation type="journal article" date="2023" name="Plants (Basel)">
        <title>Bridging the Gap: Combining Genomics and Transcriptomics Approaches to Understand Stylosanthes scabra, an Orphan Legume from the Brazilian Caatinga.</title>
        <authorList>
            <person name="Ferreira-Neto J.R.C."/>
            <person name="da Silva M.D."/>
            <person name="Binneck E."/>
            <person name="de Melo N.F."/>
            <person name="da Silva R.H."/>
            <person name="de Melo A.L.T.M."/>
            <person name="Pandolfi V."/>
            <person name="Bustamante F.O."/>
            <person name="Brasileiro-Vidal A.C."/>
            <person name="Benko-Iseppon A.M."/>
        </authorList>
    </citation>
    <scope>NUCLEOTIDE SEQUENCE [LARGE SCALE GENOMIC DNA]</scope>
    <source>
        <tissue evidence="2">Leaves</tissue>
    </source>
</reference>
<keyword evidence="3" id="KW-1185">Reference proteome</keyword>
<comment type="caution">
    <text evidence="2">The sequence shown here is derived from an EMBL/GenBank/DDBJ whole genome shotgun (WGS) entry which is preliminary data.</text>
</comment>
<gene>
    <name evidence="2" type="ORF">PIB30_016372</name>
</gene>
<protein>
    <submittedName>
        <fullName evidence="2">Uncharacterized protein</fullName>
    </submittedName>
</protein>
<dbReference type="Proteomes" id="UP001341840">
    <property type="component" value="Unassembled WGS sequence"/>
</dbReference>
<feature type="region of interest" description="Disordered" evidence="1">
    <location>
        <begin position="1"/>
        <end position="22"/>
    </location>
</feature>
<name>A0ABU6T718_9FABA</name>
<organism evidence="2 3">
    <name type="scientific">Stylosanthes scabra</name>
    <dbReference type="NCBI Taxonomy" id="79078"/>
    <lineage>
        <taxon>Eukaryota</taxon>
        <taxon>Viridiplantae</taxon>
        <taxon>Streptophyta</taxon>
        <taxon>Embryophyta</taxon>
        <taxon>Tracheophyta</taxon>
        <taxon>Spermatophyta</taxon>
        <taxon>Magnoliopsida</taxon>
        <taxon>eudicotyledons</taxon>
        <taxon>Gunneridae</taxon>
        <taxon>Pentapetalae</taxon>
        <taxon>rosids</taxon>
        <taxon>fabids</taxon>
        <taxon>Fabales</taxon>
        <taxon>Fabaceae</taxon>
        <taxon>Papilionoideae</taxon>
        <taxon>50 kb inversion clade</taxon>
        <taxon>dalbergioids sensu lato</taxon>
        <taxon>Dalbergieae</taxon>
        <taxon>Pterocarpus clade</taxon>
        <taxon>Stylosanthes</taxon>
    </lineage>
</organism>
<feature type="compositionally biased region" description="Basic residues" evidence="1">
    <location>
        <begin position="1"/>
        <end position="12"/>
    </location>
</feature>
<accession>A0ABU6T718</accession>
<evidence type="ECO:0000313" key="3">
    <source>
        <dbReference type="Proteomes" id="UP001341840"/>
    </source>
</evidence>
<evidence type="ECO:0000256" key="1">
    <source>
        <dbReference type="SAM" id="MobiDB-lite"/>
    </source>
</evidence>
<feature type="region of interest" description="Disordered" evidence="1">
    <location>
        <begin position="68"/>
        <end position="87"/>
    </location>
</feature>